<dbReference type="RefSeq" id="WP_079466843.1">
    <property type="nucleotide sequence ID" value="NZ_CP033934.1"/>
</dbReference>
<evidence type="ECO:0000313" key="4">
    <source>
        <dbReference type="Proteomes" id="UP000251937"/>
    </source>
</evidence>
<evidence type="ECO:0000313" key="1">
    <source>
        <dbReference type="EMBL" id="SKC06970.1"/>
    </source>
</evidence>
<dbReference type="InterPro" id="IPR050708">
    <property type="entry name" value="T6SS_VgrG/RHS"/>
</dbReference>
<keyword evidence="3" id="KW-1185">Reference proteome</keyword>
<dbReference type="PANTHER" id="PTHR32305">
    <property type="match status" value="1"/>
</dbReference>
<dbReference type="Gene3D" id="2.180.10.10">
    <property type="entry name" value="RHS repeat-associated core"/>
    <property type="match status" value="1"/>
</dbReference>
<dbReference type="NCBIfam" id="TIGR03696">
    <property type="entry name" value="Rhs_assc_core"/>
    <property type="match status" value="1"/>
</dbReference>
<dbReference type="EMBL" id="FUZE01000026">
    <property type="protein sequence ID" value="SKC06970.1"/>
    <property type="molecule type" value="Genomic_DNA"/>
</dbReference>
<accession>A0AAX2IPX5</accession>
<sequence>MYNYKYNGKELQETGMYAMDFRHYMPDIGRFTGMDRISEIMPDWTPYRFAFNNPSYFSDPTGLFEEGGNALATCPTCPNTKEFQPFINDPNNVYVYNPETNTAEREIQIQEVVVTGQKSSSVNYAGVDNNISSSLWWTNTAVGAASAYTVYKGQYHLNNELWRYQPYGKQKIITPWSKMKNGRNYWNNSLASKARLGQLEKVKGIRNISSKLTKAGGVLLAADIVLSGEIKPSHIINGAMLGASTTGVGAIVAGAWFIADFGTMGANYLINGEAKGLGDMLDESVGTYEMYDGVY</sequence>
<dbReference type="PANTHER" id="PTHR32305:SF15">
    <property type="entry name" value="PROTEIN RHSA-RELATED"/>
    <property type="match status" value="1"/>
</dbReference>
<evidence type="ECO:0000313" key="3">
    <source>
        <dbReference type="Proteomes" id="UP000190669"/>
    </source>
</evidence>
<dbReference type="KEGG" id="cbp:EB354_05105"/>
<gene>
    <name evidence="2" type="ORF">NCTC11212_03459</name>
    <name evidence="1" type="ORF">SAMN05421800_12626</name>
</gene>
<name>A0AAX2IPX5_9FLAO</name>
<dbReference type="Proteomes" id="UP000251937">
    <property type="component" value="Unassembled WGS sequence"/>
</dbReference>
<dbReference type="InterPro" id="IPR022385">
    <property type="entry name" value="Rhs_assc_core"/>
</dbReference>
<dbReference type="Proteomes" id="UP000190669">
    <property type="component" value="Unassembled WGS sequence"/>
</dbReference>
<reference evidence="2 4" key="2">
    <citation type="submission" date="2018-06" db="EMBL/GenBank/DDBJ databases">
        <authorList>
            <consortium name="Pathogen Informatics"/>
            <person name="Doyle S."/>
        </authorList>
    </citation>
    <scope>NUCLEOTIDE SEQUENCE [LARGE SCALE GENOMIC DNA]</scope>
    <source>
        <strain evidence="2 4">NCTC11212</strain>
    </source>
</reference>
<evidence type="ECO:0000313" key="2">
    <source>
        <dbReference type="EMBL" id="SQA91822.1"/>
    </source>
</evidence>
<dbReference type="AlphaFoldDB" id="A0AAX2IPX5"/>
<comment type="caution">
    <text evidence="2">The sequence shown here is derived from an EMBL/GenBank/DDBJ whole genome shotgun (WGS) entry which is preliminary data.</text>
</comment>
<proteinExistence type="predicted"/>
<reference evidence="1 3" key="1">
    <citation type="submission" date="2017-02" db="EMBL/GenBank/DDBJ databases">
        <authorList>
            <person name="Varghese N."/>
            <person name="Submissions S."/>
        </authorList>
    </citation>
    <scope>NUCLEOTIDE SEQUENCE [LARGE SCALE GENOMIC DNA]</scope>
    <source>
        <strain evidence="1 3">DSM 16775</strain>
    </source>
</reference>
<organism evidence="2 4">
    <name type="scientific">Chryseobacterium balustinum</name>
    <dbReference type="NCBI Taxonomy" id="246"/>
    <lineage>
        <taxon>Bacteria</taxon>
        <taxon>Pseudomonadati</taxon>
        <taxon>Bacteroidota</taxon>
        <taxon>Flavobacteriia</taxon>
        <taxon>Flavobacteriales</taxon>
        <taxon>Weeksellaceae</taxon>
        <taxon>Chryseobacterium group</taxon>
        <taxon>Chryseobacterium</taxon>
    </lineage>
</organism>
<dbReference type="EMBL" id="UAVR01000017">
    <property type="protein sequence ID" value="SQA91822.1"/>
    <property type="molecule type" value="Genomic_DNA"/>
</dbReference>
<protein>
    <submittedName>
        <fullName evidence="1 2">RHS repeat-associated core domain</fullName>
    </submittedName>
</protein>